<evidence type="ECO:0000313" key="9">
    <source>
        <dbReference type="Proteomes" id="UP000318053"/>
    </source>
</evidence>
<dbReference type="InterPro" id="IPR053812">
    <property type="entry name" value="HTH_Sigma70_ECF-like"/>
</dbReference>
<dbReference type="Proteomes" id="UP000318053">
    <property type="component" value="Unassembled WGS sequence"/>
</dbReference>
<organism evidence="8 9">
    <name type="scientific">Allorhodopirellula solitaria</name>
    <dbReference type="NCBI Taxonomy" id="2527987"/>
    <lineage>
        <taxon>Bacteria</taxon>
        <taxon>Pseudomonadati</taxon>
        <taxon>Planctomycetota</taxon>
        <taxon>Planctomycetia</taxon>
        <taxon>Pirellulales</taxon>
        <taxon>Pirellulaceae</taxon>
        <taxon>Allorhodopirellula</taxon>
    </lineage>
</organism>
<evidence type="ECO:0000256" key="3">
    <source>
        <dbReference type="ARBA" id="ARBA00023082"/>
    </source>
</evidence>
<accession>A0A5C5X999</accession>
<dbReference type="OrthoDB" id="289887at2"/>
<dbReference type="InterPro" id="IPR014284">
    <property type="entry name" value="RNA_pol_sigma-70_dom"/>
</dbReference>
<keyword evidence="4" id="KW-0238">DNA-binding</keyword>
<dbReference type="RefSeq" id="WP_146392870.1">
    <property type="nucleotide sequence ID" value="NZ_SJPK01000011.1"/>
</dbReference>
<name>A0A5C5X999_9BACT</name>
<keyword evidence="9" id="KW-1185">Reference proteome</keyword>
<feature type="domain" description="RNA polymerase sigma-70 region 2" evidence="6">
    <location>
        <begin position="17"/>
        <end position="78"/>
    </location>
</feature>
<dbReference type="GO" id="GO:0016987">
    <property type="term" value="F:sigma factor activity"/>
    <property type="evidence" value="ECO:0007669"/>
    <property type="project" value="UniProtKB-KW"/>
</dbReference>
<dbReference type="InterPro" id="IPR007627">
    <property type="entry name" value="RNA_pol_sigma70_r2"/>
</dbReference>
<dbReference type="Pfam" id="PF07638">
    <property type="entry name" value="Sigma70_ECF"/>
    <property type="match status" value="1"/>
</dbReference>
<dbReference type="GO" id="GO:0006352">
    <property type="term" value="P:DNA-templated transcription initiation"/>
    <property type="evidence" value="ECO:0007669"/>
    <property type="project" value="InterPro"/>
</dbReference>
<sequence>MNASIPPIDPVCTDADLVRRWGPALVLFARGRCDCAEDVVQEAFVKLFRLRHRPDNIRAWLFRVVRNESANAYRSQVRRERHEQSASQNRELWFEPTPGATIDIETATAALQNQPVEVRETIVARLWGGLSFDEIAVLTEVSPSTASRRYQSGLQAIRQQLHIQTTEVLR</sequence>
<dbReference type="InterPro" id="IPR013324">
    <property type="entry name" value="RNA_pol_sigma_r3/r4-like"/>
</dbReference>
<evidence type="ECO:0000256" key="5">
    <source>
        <dbReference type="ARBA" id="ARBA00023163"/>
    </source>
</evidence>
<dbReference type="Gene3D" id="1.10.1740.10">
    <property type="match status" value="1"/>
</dbReference>
<dbReference type="NCBIfam" id="TIGR02937">
    <property type="entry name" value="sigma70-ECF"/>
    <property type="match status" value="1"/>
</dbReference>
<protein>
    <submittedName>
        <fullName evidence="8">ECF RNA polymerase sigma factor SigE</fullName>
    </submittedName>
</protein>
<dbReference type="EMBL" id="SJPK01000011">
    <property type="protein sequence ID" value="TWT59289.1"/>
    <property type="molecule type" value="Genomic_DNA"/>
</dbReference>
<dbReference type="SUPFAM" id="SSF88946">
    <property type="entry name" value="Sigma2 domain of RNA polymerase sigma factors"/>
    <property type="match status" value="1"/>
</dbReference>
<proteinExistence type="inferred from homology"/>
<evidence type="ECO:0000259" key="7">
    <source>
        <dbReference type="Pfam" id="PF07638"/>
    </source>
</evidence>
<dbReference type="Gene3D" id="1.10.10.10">
    <property type="entry name" value="Winged helix-like DNA-binding domain superfamily/Winged helix DNA-binding domain"/>
    <property type="match status" value="1"/>
</dbReference>
<dbReference type="InterPro" id="IPR036388">
    <property type="entry name" value="WH-like_DNA-bd_sf"/>
</dbReference>
<evidence type="ECO:0000256" key="4">
    <source>
        <dbReference type="ARBA" id="ARBA00023125"/>
    </source>
</evidence>
<dbReference type="SUPFAM" id="SSF88659">
    <property type="entry name" value="Sigma3 and sigma4 domains of RNA polymerase sigma factors"/>
    <property type="match status" value="1"/>
</dbReference>
<gene>
    <name evidence="8" type="primary">sigE_5</name>
    <name evidence="8" type="ORF">CA85_39850</name>
</gene>
<dbReference type="InterPro" id="IPR039425">
    <property type="entry name" value="RNA_pol_sigma-70-like"/>
</dbReference>
<dbReference type="InterPro" id="IPR013325">
    <property type="entry name" value="RNA_pol_sigma_r2"/>
</dbReference>
<dbReference type="PANTHER" id="PTHR43133">
    <property type="entry name" value="RNA POLYMERASE ECF-TYPE SIGMA FACTO"/>
    <property type="match status" value="1"/>
</dbReference>
<dbReference type="Pfam" id="PF04542">
    <property type="entry name" value="Sigma70_r2"/>
    <property type="match status" value="1"/>
</dbReference>
<evidence type="ECO:0000259" key="6">
    <source>
        <dbReference type="Pfam" id="PF04542"/>
    </source>
</evidence>
<keyword evidence="3" id="KW-0731">Sigma factor</keyword>
<evidence type="ECO:0000313" key="8">
    <source>
        <dbReference type="EMBL" id="TWT59289.1"/>
    </source>
</evidence>
<keyword evidence="5" id="KW-0804">Transcription</keyword>
<feature type="domain" description="RNA polymerase sigma-70 ECF-like HTH" evidence="7">
    <location>
        <begin position="80"/>
        <end position="152"/>
    </location>
</feature>
<dbReference type="PANTHER" id="PTHR43133:SF8">
    <property type="entry name" value="RNA POLYMERASE SIGMA FACTOR HI_1459-RELATED"/>
    <property type="match status" value="1"/>
</dbReference>
<comment type="caution">
    <text evidence="8">The sequence shown here is derived from an EMBL/GenBank/DDBJ whole genome shotgun (WGS) entry which is preliminary data.</text>
</comment>
<dbReference type="AlphaFoldDB" id="A0A5C5X999"/>
<dbReference type="GO" id="GO:0003677">
    <property type="term" value="F:DNA binding"/>
    <property type="evidence" value="ECO:0007669"/>
    <property type="project" value="UniProtKB-KW"/>
</dbReference>
<comment type="similarity">
    <text evidence="1">Belongs to the sigma-70 factor family. ECF subfamily.</text>
</comment>
<reference evidence="8 9" key="1">
    <citation type="submission" date="2019-02" db="EMBL/GenBank/DDBJ databases">
        <title>Deep-cultivation of Planctomycetes and their phenomic and genomic characterization uncovers novel biology.</title>
        <authorList>
            <person name="Wiegand S."/>
            <person name="Jogler M."/>
            <person name="Boedeker C."/>
            <person name="Pinto D."/>
            <person name="Vollmers J."/>
            <person name="Rivas-Marin E."/>
            <person name="Kohn T."/>
            <person name="Peeters S.H."/>
            <person name="Heuer A."/>
            <person name="Rast P."/>
            <person name="Oberbeckmann S."/>
            <person name="Bunk B."/>
            <person name="Jeske O."/>
            <person name="Meyerdierks A."/>
            <person name="Storesund J.E."/>
            <person name="Kallscheuer N."/>
            <person name="Luecker S."/>
            <person name="Lage O.M."/>
            <person name="Pohl T."/>
            <person name="Merkel B.J."/>
            <person name="Hornburger P."/>
            <person name="Mueller R.-W."/>
            <person name="Bruemmer F."/>
            <person name="Labrenz M."/>
            <person name="Spormann A.M."/>
            <person name="Op Den Camp H."/>
            <person name="Overmann J."/>
            <person name="Amann R."/>
            <person name="Jetten M.S.M."/>
            <person name="Mascher T."/>
            <person name="Medema M.H."/>
            <person name="Devos D.P."/>
            <person name="Kaster A.-K."/>
            <person name="Ovreas L."/>
            <person name="Rohde M."/>
            <person name="Galperin M.Y."/>
            <person name="Jogler C."/>
        </authorList>
    </citation>
    <scope>NUCLEOTIDE SEQUENCE [LARGE SCALE GENOMIC DNA]</scope>
    <source>
        <strain evidence="8 9">CA85</strain>
    </source>
</reference>
<evidence type="ECO:0000256" key="2">
    <source>
        <dbReference type="ARBA" id="ARBA00023015"/>
    </source>
</evidence>
<keyword evidence="2" id="KW-0805">Transcription regulation</keyword>
<evidence type="ECO:0000256" key="1">
    <source>
        <dbReference type="ARBA" id="ARBA00010641"/>
    </source>
</evidence>